<evidence type="ECO:0000256" key="2">
    <source>
        <dbReference type="ARBA" id="ARBA00022679"/>
    </source>
</evidence>
<evidence type="ECO:0000256" key="7">
    <source>
        <dbReference type="ARBA" id="ARBA00023160"/>
    </source>
</evidence>
<dbReference type="NCBIfam" id="NF000832">
    <property type="entry name" value="PRK00070.3-2"/>
    <property type="match status" value="1"/>
</dbReference>
<comment type="subcellular location">
    <subcellularLocation>
        <location evidence="8">Cytoplasm</location>
    </subcellularLocation>
</comment>
<dbReference type="EC" id="2.7.8.7" evidence="8"/>
<dbReference type="AlphaFoldDB" id="A0A852X4V7"/>
<evidence type="ECO:0000313" key="11">
    <source>
        <dbReference type="Proteomes" id="UP000592181"/>
    </source>
</evidence>
<feature type="binding site" evidence="8">
    <location>
        <position position="8"/>
    </location>
    <ligand>
        <name>Mg(2+)</name>
        <dbReference type="ChEBI" id="CHEBI:18420"/>
    </ligand>
</feature>
<organism evidence="10 11">
    <name type="scientific">Janibacter alkaliphilus</name>
    <dbReference type="NCBI Taxonomy" id="1069963"/>
    <lineage>
        <taxon>Bacteria</taxon>
        <taxon>Bacillati</taxon>
        <taxon>Actinomycetota</taxon>
        <taxon>Actinomycetes</taxon>
        <taxon>Micrococcales</taxon>
        <taxon>Intrasporangiaceae</taxon>
        <taxon>Janibacter</taxon>
    </lineage>
</organism>
<keyword evidence="8" id="KW-0963">Cytoplasm</keyword>
<dbReference type="Pfam" id="PF01648">
    <property type="entry name" value="ACPS"/>
    <property type="match status" value="1"/>
</dbReference>
<dbReference type="EMBL" id="JACBZX010000001">
    <property type="protein sequence ID" value="NYG35803.1"/>
    <property type="molecule type" value="Genomic_DNA"/>
</dbReference>
<evidence type="ECO:0000256" key="4">
    <source>
        <dbReference type="ARBA" id="ARBA00022832"/>
    </source>
</evidence>
<keyword evidence="4 8" id="KW-0276">Fatty acid metabolism</keyword>
<dbReference type="GO" id="GO:0000287">
    <property type="term" value="F:magnesium ion binding"/>
    <property type="evidence" value="ECO:0007669"/>
    <property type="project" value="UniProtKB-UniRule"/>
</dbReference>
<comment type="caution">
    <text evidence="10">The sequence shown here is derived from an EMBL/GenBank/DDBJ whole genome shotgun (WGS) entry which is preliminary data.</text>
</comment>
<dbReference type="SUPFAM" id="SSF56214">
    <property type="entry name" value="4'-phosphopantetheinyl transferase"/>
    <property type="match status" value="1"/>
</dbReference>
<comment type="cofactor">
    <cofactor evidence="8">
        <name>Mg(2+)</name>
        <dbReference type="ChEBI" id="CHEBI:18420"/>
    </cofactor>
</comment>
<gene>
    <name evidence="8" type="primary">acpS</name>
    <name evidence="10" type="ORF">BJY28_000272</name>
</gene>
<evidence type="ECO:0000256" key="1">
    <source>
        <dbReference type="ARBA" id="ARBA00022516"/>
    </source>
</evidence>
<dbReference type="InterPro" id="IPR004568">
    <property type="entry name" value="Ppantetheine-prot_Trfase_dom"/>
</dbReference>
<feature type="binding site" evidence="8">
    <location>
        <position position="50"/>
    </location>
    <ligand>
        <name>Mg(2+)</name>
        <dbReference type="ChEBI" id="CHEBI:18420"/>
    </ligand>
</feature>
<evidence type="ECO:0000256" key="5">
    <source>
        <dbReference type="ARBA" id="ARBA00022842"/>
    </source>
</evidence>
<evidence type="ECO:0000256" key="6">
    <source>
        <dbReference type="ARBA" id="ARBA00023098"/>
    </source>
</evidence>
<comment type="function">
    <text evidence="8">Transfers the 4'-phosphopantetheine moiety from coenzyme A to a Ser of acyl-carrier-protein.</text>
</comment>
<dbReference type="NCBIfam" id="TIGR00556">
    <property type="entry name" value="pantethn_trn"/>
    <property type="match status" value="1"/>
</dbReference>
<protein>
    <recommendedName>
        <fullName evidence="8">Holo-[acyl-carrier-protein] synthase</fullName>
        <shortName evidence="8">Holo-ACP synthase</shortName>
        <ecNumber evidence="8">2.7.8.7</ecNumber>
    </recommendedName>
    <alternativeName>
        <fullName evidence="8">4'-phosphopantetheinyl transferase AcpS</fullName>
    </alternativeName>
</protein>
<dbReference type="InterPro" id="IPR037143">
    <property type="entry name" value="4-PPantetheinyl_Trfase_dom_sf"/>
</dbReference>
<dbReference type="RefSeq" id="WP_179461417.1">
    <property type="nucleotide sequence ID" value="NZ_JACBZX010000001.1"/>
</dbReference>
<keyword evidence="6 8" id="KW-0443">Lipid metabolism</keyword>
<evidence type="ECO:0000256" key="8">
    <source>
        <dbReference type="HAMAP-Rule" id="MF_00101"/>
    </source>
</evidence>
<keyword evidence="3 8" id="KW-0479">Metal-binding</keyword>
<dbReference type="GO" id="GO:0008897">
    <property type="term" value="F:holo-[acyl-carrier-protein] synthase activity"/>
    <property type="evidence" value="ECO:0007669"/>
    <property type="project" value="UniProtKB-UniRule"/>
</dbReference>
<dbReference type="Gene3D" id="3.90.470.20">
    <property type="entry name" value="4'-phosphopantetheinyl transferase domain"/>
    <property type="match status" value="1"/>
</dbReference>
<dbReference type="InterPro" id="IPR008278">
    <property type="entry name" value="4-PPantetheinyl_Trfase_dom"/>
</dbReference>
<sequence>MIVGVGIDVCDVARLGERLESTPGLRERLFTEGERDLPLTNLAGRFAVKESVAKALGSPGDLRWQEAEVVRLESGQPELVVTGSCALRAEALGGTHWHVSISHDGGIATAIVLLEAR</sequence>
<name>A0A852X4V7_9MICO</name>
<comment type="similarity">
    <text evidence="8">Belongs to the P-Pant transferase superfamily. AcpS family.</text>
</comment>
<feature type="domain" description="4'-phosphopantetheinyl transferase" evidence="9">
    <location>
        <begin position="4"/>
        <end position="108"/>
    </location>
</feature>
<proteinExistence type="inferred from homology"/>
<accession>A0A852X4V7</accession>
<dbReference type="GO" id="GO:0005737">
    <property type="term" value="C:cytoplasm"/>
    <property type="evidence" value="ECO:0007669"/>
    <property type="project" value="UniProtKB-SubCell"/>
</dbReference>
<dbReference type="InterPro" id="IPR002582">
    <property type="entry name" value="ACPS"/>
</dbReference>
<evidence type="ECO:0000256" key="3">
    <source>
        <dbReference type="ARBA" id="ARBA00022723"/>
    </source>
</evidence>
<dbReference type="HAMAP" id="MF_00101">
    <property type="entry name" value="AcpS"/>
    <property type="match status" value="1"/>
</dbReference>
<keyword evidence="7 8" id="KW-0275">Fatty acid biosynthesis</keyword>
<keyword evidence="1 8" id="KW-0444">Lipid biosynthesis</keyword>
<dbReference type="Proteomes" id="UP000592181">
    <property type="component" value="Unassembled WGS sequence"/>
</dbReference>
<evidence type="ECO:0000313" key="10">
    <source>
        <dbReference type="EMBL" id="NYG35803.1"/>
    </source>
</evidence>
<comment type="catalytic activity">
    <reaction evidence="8">
        <text>apo-[ACP] + CoA = holo-[ACP] + adenosine 3',5'-bisphosphate + H(+)</text>
        <dbReference type="Rhea" id="RHEA:12068"/>
        <dbReference type="Rhea" id="RHEA-COMP:9685"/>
        <dbReference type="Rhea" id="RHEA-COMP:9690"/>
        <dbReference type="ChEBI" id="CHEBI:15378"/>
        <dbReference type="ChEBI" id="CHEBI:29999"/>
        <dbReference type="ChEBI" id="CHEBI:57287"/>
        <dbReference type="ChEBI" id="CHEBI:58343"/>
        <dbReference type="ChEBI" id="CHEBI:64479"/>
        <dbReference type="EC" id="2.7.8.7"/>
    </reaction>
</comment>
<keyword evidence="2 8" id="KW-0808">Transferase</keyword>
<keyword evidence="5 8" id="KW-0460">Magnesium</keyword>
<evidence type="ECO:0000259" key="9">
    <source>
        <dbReference type="Pfam" id="PF01648"/>
    </source>
</evidence>
<keyword evidence="11" id="KW-1185">Reference proteome</keyword>
<dbReference type="GO" id="GO:0006633">
    <property type="term" value="P:fatty acid biosynthetic process"/>
    <property type="evidence" value="ECO:0007669"/>
    <property type="project" value="UniProtKB-UniRule"/>
</dbReference>
<reference evidence="10 11" key="1">
    <citation type="submission" date="2020-07" db="EMBL/GenBank/DDBJ databases">
        <title>Sequencing the genomes of 1000 actinobacteria strains.</title>
        <authorList>
            <person name="Klenk H.-P."/>
        </authorList>
    </citation>
    <scope>NUCLEOTIDE SEQUENCE [LARGE SCALE GENOMIC DNA]</scope>
    <source>
        <strain evidence="10 11">DSM 24723</strain>
    </source>
</reference>